<dbReference type="EMBL" id="OV651819">
    <property type="protein sequence ID" value="CAH1113096.1"/>
    <property type="molecule type" value="Genomic_DNA"/>
</dbReference>
<keyword evidence="2" id="KW-1185">Reference proteome</keyword>
<gene>
    <name evidence="1" type="ORF">PSYICH_LOCUS13566</name>
</gene>
<accession>A0A9P0D7R1</accession>
<sequence>MVGKFIDFKDLLKIMGKGGQSTNGNRVLISKIRKNKFVKGDSKLYFNSDFSDVYDSLESNKSGNTKTFFETLHSFKPTEVEDNAKPITHAKMQDIKKMLNVKGLEYVNYKGNVVPAKSVGDPCNCRFKCLEKIINEQQLEAYVSI</sequence>
<organism evidence="1 2">
    <name type="scientific">Psylliodes chrysocephalus</name>
    <dbReference type="NCBI Taxonomy" id="3402493"/>
    <lineage>
        <taxon>Eukaryota</taxon>
        <taxon>Metazoa</taxon>
        <taxon>Ecdysozoa</taxon>
        <taxon>Arthropoda</taxon>
        <taxon>Hexapoda</taxon>
        <taxon>Insecta</taxon>
        <taxon>Pterygota</taxon>
        <taxon>Neoptera</taxon>
        <taxon>Endopterygota</taxon>
        <taxon>Coleoptera</taxon>
        <taxon>Polyphaga</taxon>
        <taxon>Cucujiformia</taxon>
        <taxon>Chrysomeloidea</taxon>
        <taxon>Chrysomelidae</taxon>
        <taxon>Galerucinae</taxon>
        <taxon>Alticini</taxon>
        <taxon>Psylliodes</taxon>
    </lineage>
</organism>
<evidence type="ECO:0000313" key="2">
    <source>
        <dbReference type="Proteomes" id="UP001153636"/>
    </source>
</evidence>
<name>A0A9P0D7R1_9CUCU</name>
<reference evidence="1" key="1">
    <citation type="submission" date="2022-01" db="EMBL/GenBank/DDBJ databases">
        <authorList>
            <person name="King R."/>
        </authorList>
    </citation>
    <scope>NUCLEOTIDE SEQUENCE</scope>
</reference>
<dbReference type="OrthoDB" id="7475343at2759"/>
<protein>
    <submittedName>
        <fullName evidence="1">Uncharacterized protein</fullName>
    </submittedName>
</protein>
<dbReference type="AlphaFoldDB" id="A0A9P0D7R1"/>
<proteinExistence type="predicted"/>
<evidence type="ECO:0000313" key="1">
    <source>
        <dbReference type="EMBL" id="CAH1113096.1"/>
    </source>
</evidence>
<dbReference type="Proteomes" id="UP001153636">
    <property type="component" value="Chromosome 7"/>
</dbReference>